<dbReference type="Gene3D" id="3.30.360.10">
    <property type="entry name" value="Dihydrodipicolinate Reductase, domain 2"/>
    <property type="match status" value="1"/>
</dbReference>
<accession>A0A221SUB6</accession>
<comment type="similarity">
    <text evidence="1">Belongs to the Gfo/Idh/MocA family.</text>
</comment>
<feature type="region of interest" description="Disordered" evidence="3">
    <location>
        <begin position="347"/>
        <end position="368"/>
    </location>
</feature>
<keyword evidence="7" id="KW-1185">Reference proteome</keyword>
<dbReference type="EMBL" id="CP021081">
    <property type="protein sequence ID" value="ASN80236.1"/>
    <property type="molecule type" value="Genomic_DNA"/>
</dbReference>
<dbReference type="InterPro" id="IPR008354">
    <property type="entry name" value="Glc-Fru_OxRdtase_bac"/>
</dbReference>
<proteinExistence type="inferred from homology"/>
<dbReference type="InterPro" id="IPR055170">
    <property type="entry name" value="GFO_IDH_MocA-like_dom"/>
</dbReference>
<feature type="domain" description="Gfo/Idh/MocA-like oxidoreductase N-terminal" evidence="4">
    <location>
        <begin position="18"/>
        <end position="140"/>
    </location>
</feature>
<dbReference type="STRING" id="317577.GCA_000419625_00401"/>
<dbReference type="KEGG" id="dfc:DFI_03695"/>
<gene>
    <name evidence="6" type="ORF">DFI_03695</name>
</gene>
<protein>
    <submittedName>
        <fullName evidence="6">Oxidoreductase</fullName>
    </submittedName>
</protein>
<dbReference type="GO" id="GO:0016491">
    <property type="term" value="F:oxidoreductase activity"/>
    <property type="evidence" value="ECO:0007669"/>
    <property type="project" value="UniProtKB-KW"/>
</dbReference>
<dbReference type="GO" id="GO:0000166">
    <property type="term" value="F:nucleotide binding"/>
    <property type="evidence" value="ECO:0007669"/>
    <property type="project" value="InterPro"/>
</dbReference>
<dbReference type="Pfam" id="PF22725">
    <property type="entry name" value="GFO_IDH_MocA_C3"/>
    <property type="match status" value="1"/>
</dbReference>
<evidence type="ECO:0000256" key="3">
    <source>
        <dbReference type="SAM" id="MobiDB-lite"/>
    </source>
</evidence>
<dbReference type="SUPFAM" id="SSF51735">
    <property type="entry name" value="NAD(P)-binding Rossmann-fold domains"/>
    <property type="match status" value="1"/>
</dbReference>
<evidence type="ECO:0000256" key="2">
    <source>
        <dbReference type="ARBA" id="ARBA00023002"/>
    </source>
</evidence>
<dbReference type="InterPro" id="IPR036291">
    <property type="entry name" value="NAD(P)-bd_dom_sf"/>
</dbReference>
<dbReference type="Pfam" id="PF01408">
    <property type="entry name" value="GFO_IDH_MocA"/>
    <property type="match status" value="1"/>
</dbReference>
<dbReference type="PANTHER" id="PTHR22604">
    <property type="entry name" value="OXIDOREDUCTASES"/>
    <property type="match status" value="1"/>
</dbReference>
<dbReference type="PRINTS" id="PR01775">
    <property type="entry name" value="GLFROXRDTASE"/>
</dbReference>
<evidence type="ECO:0000256" key="1">
    <source>
        <dbReference type="ARBA" id="ARBA00010928"/>
    </source>
</evidence>
<evidence type="ECO:0000259" key="5">
    <source>
        <dbReference type="Pfam" id="PF22725"/>
    </source>
</evidence>
<feature type="domain" description="GFO/IDH/MocA-like oxidoreductase" evidence="5">
    <location>
        <begin position="151"/>
        <end position="270"/>
    </location>
</feature>
<evidence type="ECO:0000313" key="7">
    <source>
        <dbReference type="Proteomes" id="UP000259030"/>
    </source>
</evidence>
<dbReference type="Gene3D" id="3.40.50.720">
    <property type="entry name" value="NAD(P)-binding Rossmann-like Domain"/>
    <property type="match status" value="1"/>
</dbReference>
<sequence length="368" mass="40600">MPQKPDLPNPKPESRRVGYAIVGIGKLTADELIPAARTSENSYVAALVTSEEDKGEAFARAFDLSDRDVYTYDQFEELADREDVQAVYIVLPNSMHREYVERAAKMGKHVLCEKPLGMNADDARQIVAACKKARVKLMTAYRCQYTPEHWAARDAVQGGRLGKVKLLDSIHTQVETDATAWRMKQDLAGGGPLPDVGIYSVNIMRFVLGTEPEWVFAALHQPKSDPRFREVEESVAFTLGFPGGIMATGLTSYGAAKTTTLRVLGEDGSLLMDPAFPYDGLKLQLTDEAGTHQPSFPEYDQFTQEFNHFSRCILEGGTPWTPGEEGVADHVVMDALYESARTGKVVTLKSSRKKDASRGPDKPQLPGK</sequence>
<reference evidence="6 7" key="1">
    <citation type="submission" date="2017-05" db="EMBL/GenBank/DDBJ databases">
        <title>The complete genome sequence of Deinococcus ficus isolated from the rhizosphere of the Ficus religiosa L. in Taiwan.</title>
        <authorList>
            <person name="Wu K.-M."/>
            <person name="Liao T.-L."/>
            <person name="Liu Y.-M."/>
            <person name="Young C.-C."/>
            <person name="Tsai S.-F."/>
        </authorList>
    </citation>
    <scope>NUCLEOTIDE SEQUENCE [LARGE SCALE GENOMIC DNA]</scope>
    <source>
        <strain evidence="6 7">CC-FR2-10</strain>
    </source>
</reference>
<dbReference type="InterPro" id="IPR050984">
    <property type="entry name" value="Gfo/Idh/MocA_domain"/>
</dbReference>
<dbReference type="RefSeq" id="WP_027461988.1">
    <property type="nucleotide sequence ID" value="NZ_CP021081.1"/>
</dbReference>
<dbReference type="PANTHER" id="PTHR22604:SF105">
    <property type="entry name" value="TRANS-1,2-DIHYDROBENZENE-1,2-DIOL DEHYDROGENASE"/>
    <property type="match status" value="1"/>
</dbReference>
<organism evidence="6 7">
    <name type="scientific">Deinococcus ficus</name>
    <dbReference type="NCBI Taxonomy" id="317577"/>
    <lineage>
        <taxon>Bacteria</taxon>
        <taxon>Thermotogati</taxon>
        <taxon>Deinococcota</taxon>
        <taxon>Deinococci</taxon>
        <taxon>Deinococcales</taxon>
        <taxon>Deinococcaceae</taxon>
        <taxon>Deinococcus</taxon>
    </lineage>
</organism>
<dbReference type="SUPFAM" id="SSF55347">
    <property type="entry name" value="Glyceraldehyde-3-phosphate dehydrogenase-like, C-terminal domain"/>
    <property type="match status" value="1"/>
</dbReference>
<evidence type="ECO:0000313" key="6">
    <source>
        <dbReference type="EMBL" id="ASN80236.1"/>
    </source>
</evidence>
<keyword evidence="2" id="KW-0560">Oxidoreductase</keyword>
<dbReference type="InterPro" id="IPR000683">
    <property type="entry name" value="Gfo/Idh/MocA-like_OxRdtase_N"/>
</dbReference>
<evidence type="ECO:0000259" key="4">
    <source>
        <dbReference type="Pfam" id="PF01408"/>
    </source>
</evidence>
<name>A0A221SUB6_9DEIO</name>
<dbReference type="AlphaFoldDB" id="A0A221SUB6"/>
<dbReference type="Proteomes" id="UP000259030">
    <property type="component" value="Chromosome"/>
</dbReference>